<gene>
    <name evidence="2" type="ORF">APY04_0288</name>
</gene>
<protein>
    <submittedName>
        <fullName evidence="2">Uncharacterized protein</fullName>
    </submittedName>
</protein>
<dbReference type="OrthoDB" id="7932706at2"/>
<dbReference type="PATRIC" id="fig|121290.4.peg.2938"/>
<proteinExistence type="predicted"/>
<dbReference type="RefSeq" id="WP_157066537.1">
    <property type="nucleotide sequence ID" value="NZ_LMTR01000015.1"/>
</dbReference>
<keyword evidence="3" id="KW-1185">Reference proteome</keyword>
<organism evidence="2 3">
    <name type="scientific">Hyphomicrobium sulfonivorans</name>
    <dbReference type="NCBI Taxonomy" id="121290"/>
    <lineage>
        <taxon>Bacteria</taxon>
        <taxon>Pseudomonadati</taxon>
        <taxon>Pseudomonadota</taxon>
        <taxon>Alphaproteobacteria</taxon>
        <taxon>Hyphomicrobiales</taxon>
        <taxon>Hyphomicrobiaceae</taxon>
        <taxon>Hyphomicrobium</taxon>
    </lineage>
</organism>
<name>A0A109BP05_HYPSL</name>
<feature type="signal peptide" evidence="1">
    <location>
        <begin position="1"/>
        <end position="17"/>
    </location>
</feature>
<reference evidence="2 3" key="1">
    <citation type="submission" date="2015-10" db="EMBL/GenBank/DDBJ databases">
        <title>Transcriptomic analysis of a linuron degrading triple-species bacterial consortium.</title>
        <authorList>
            <person name="Albers P."/>
        </authorList>
    </citation>
    <scope>NUCLEOTIDE SEQUENCE [LARGE SCALE GENOMIC DNA]</scope>
    <source>
        <strain evidence="2 3">WDL6</strain>
    </source>
</reference>
<accession>A0A109BP05</accession>
<sequence>MVLAVAASLASALGVHADALASSITNRDDTAYKISIVEENAVAEHNLAPSATVTGICAGGCVLHLNRDPDHDGYNLQGTDVVSIEDGLLYYDAPPAAAAPAVGDDADRPEVPRNE</sequence>
<evidence type="ECO:0000313" key="2">
    <source>
        <dbReference type="EMBL" id="KWT72005.1"/>
    </source>
</evidence>
<comment type="caution">
    <text evidence="2">The sequence shown here is derived from an EMBL/GenBank/DDBJ whole genome shotgun (WGS) entry which is preliminary data.</text>
</comment>
<feature type="chain" id="PRO_5007132716" evidence="1">
    <location>
        <begin position="18"/>
        <end position="115"/>
    </location>
</feature>
<dbReference type="Proteomes" id="UP000059074">
    <property type="component" value="Unassembled WGS sequence"/>
</dbReference>
<dbReference type="EMBL" id="LMTR01000015">
    <property type="protein sequence ID" value="KWT72005.1"/>
    <property type="molecule type" value="Genomic_DNA"/>
</dbReference>
<evidence type="ECO:0000256" key="1">
    <source>
        <dbReference type="SAM" id="SignalP"/>
    </source>
</evidence>
<dbReference type="AlphaFoldDB" id="A0A109BP05"/>
<evidence type="ECO:0000313" key="3">
    <source>
        <dbReference type="Proteomes" id="UP000059074"/>
    </source>
</evidence>
<keyword evidence="1" id="KW-0732">Signal</keyword>